<dbReference type="GO" id="GO:0005524">
    <property type="term" value="F:ATP binding"/>
    <property type="evidence" value="ECO:0007669"/>
    <property type="project" value="UniProtKB-KW"/>
</dbReference>
<dbReference type="Pfam" id="PF00005">
    <property type="entry name" value="ABC_tran"/>
    <property type="match status" value="2"/>
</dbReference>
<dbReference type="SUPFAM" id="SSF52540">
    <property type="entry name" value="P-loop containing nucleoside triphosphate hydrolases"/>
    <property type="match status" value="2"/>
</dbReference>
<keyword evidence="4" id="KW-0762">Sugar transport</keyword>
<keyword evidence="6" id="KW-0547">Nucleotide-binding</keyword>
<feature type="domain" description="ABC transporter" evidence="8">
    <location>
        <begin position="6"/>
        <end position="241"/>
    </location>
</feature>
<proteinExistence type="predicted"/>
<evidence type="ECO:0000256" key="4">
    <source>
        <dbReference type="ARBA" id="ARBA00022597"/>
    </source>
</evidence>
<dbReference type="InterPro" id="IPR003593">
    <property type="entry name" value="AAA+_ATPase"/>
</dbReference>
<evidence type="ECO:0000256" key="1">
    <source>
        <dbReference type="ARBA" id="ARBA00022448"/>
    </source>
</evidence>
<dbReference type="InterPro" id="IPR017871">
    <property type="entry name" value="ABC_transporter-like_CS"/>
</dbReference>
<dbReference type="PROSITE" id="PS00211">
    <property type="entry name" value="ABC_TRANSPORTER_1"/>
    <property type="match status" value="2"/>
</dbReference>
<evidence type="ECO:0000259" key="8">
    <source>
        <dbReference type="PROSITE" id="PS50893"/>
    </source>
</evidence>
<keyword evidence="5" id="KW-0677">Repeat</keyword>
<evidence type="ECO:0000313" key="10">
    <source>
        <dbReference type="Proteomes" id="UP000721236"/>
    </source>
</evidence>
<dbReference type="Gene3D" id="3.40.50.300">
    <property type="entry name" value="P-loop containing nucleotide triphosphate hydrolases"/>
    <property type="match status" value="2"/>
</dbReference>
<evidence type="ECO:0000256" key="3">
    <source>
        <dbReference type="ARBA" id="ARBA00022519"/>
    </source>
</evidence>
<dbReference type="SMART" id="SM00382">
    <property type="entry name" value="AAA"/>
    <property type="match status" value="1"/>
</dbReference>
<dbReference type="Proteomes" id="UP000721236">
    <property type="component" value="Unassembled WGS sequence"/>
</dbReference>
<keyword evidence="1" id="KW-0813">Transport</keyword>
<evidence type="ECO:0000256" key="2">
    <source>
        <dbReference type="ARBA" id="ARBA00022475"/>
    </source>
</evidence>
<evidence type="ECO:0000256" key="5">
    <source>
        <dbReference type="ARBA" id="ARBA00022737"/>
    </source>
</evidence>
<dbReference type="PROSITE" id="PS50893">
    <property type="entry name" value="ABC_TRANSPORTER_2"/>
    <property type="match status" value="2"/>
</dbReference>
<reference evidence="9 10" key="1">
    <citation type="submission" date="2021-08" db="EMBL/GenBank/DDBJ databases">
        <authorList>
            <person name="Peeters C."/>
        </authorList>
    </citation>
    <scope>NUCLEOTIDE SEQUENCE [LARGE SCALE GENOMIC DNA]</scope>
    <source>
        <strain evidence="9 10">LMG 21510</strain>
    </source>
</reference>
<keyword evidence="3" id="KW-0997">Cell inner membrane</keyword>
<comment type="caution">
    <text evidence="9">The sequence shown here is derived from an EMBL/GenBank/DDBJ whole genome shotgun (WGS) entry which is preliminary data.</text>
</comment>
<dbReference type="CDD" id="cd03216">
    <property type="entry name" value="ABC_Carb_Monos_I"/>
    <property type="match status" value="1"/>
</dbReference>
<keyword evidence="2" id="KW-1003">Cell membrane</keyword>
<gene>
    <name evidence="9" type="primary">xylG</name>
    <name evidence="9" type="ORF">LMG21510_00814</name>
</gene>
<feature type="domain" description="ABC transporter" evidence="8">
    <location>
        <begin position="267"/>
        <end position="514"/>
    </location>
</feature>
<dbReference type="RefSeq" id="WP_224039820.1">
    <property type="nucleotide sequence ID" value="NZ_CAJZAH010000001.1"/>
</dbReference>
<dbReference type="InterPro" id="IPR003439">
    <property type="entry name" value="ABC_transporter-like_ATP-bd"/>
</dbReference>
<keyword evidence="7 9" id="KW-0067">ATP-binding</keyword>
<keyword evidence="3" id="KW-0472">Membrane</keyword>
<dbReference type="EMBL" id="CAJZAH010000001">
    <property type="protein sequence ID" value="CAG9167666.1"/>
    <property type="molecule type" value="Genomic_DNA"/>
</dbReference>
<dbReference type="InterPro" id="IPR050107">
    <property type="entry name" value="ABC_carbohydrate_import_ATPase"/>
</dbReference>
<dbReference type="PANTHER" id="PTHR43790">
    <property type="entry name" value="CARBOHYDRATE TRANSPORT ATP-BINDING PROTEIN MG119-RELATED"/>
    <property type="match status" value="1"/>
</dbReference>
<dbReference type="InterPro" id="IPR027417">
    <property type="entry name" value="P-loop_NTPase"/>
</dbReference>
<evidence type="ECO:0000256" key="6">
    <source>
        <dbReference type="ARBA" id="ARBA00022741"/>
    </source>
</evidence>
<accession>A0ABM8WK32</accession>
<evidence type="ECO:0000256" key="7">
    <source>
        <dbReference type="ARBA" id="ARBA00022840"/>
    </source>
</evidence>
<dbReference type="PANTHER" id="PTHR43790:SF9">
    <property type="entry name" value="GALACTOFURANOSE TRANSPORTER ATP-BINDING PROTEIN YTFR"/>
    <property type="match status" value="1"/>
</dbReference>
<dbReference type="CDD" id="cd03215">
    <property type="entry name" value="ABC_Carb_Monos_II"/>
    <property type="match status" value="1"/>
</dbReference>
<sequence>MTSPVLRLSHITKRFGTLVANDDISLELQRGEVLALLGENGAGKSTLVSILFGHYVADAGTVEVDGKALPPGQPRAALAAGIGMVHQHFTLADNLTVLENIVIGTRPLWQAGLGYRAARDKVAALARRFGLDIRPQARVADLSVGERQRVEIIKALYRGARVLILDEPTAVLTPQEAQGLFDTLRQMIAEGLSVVFISHKLDEVLRVSHRIAVLRGGRLVATRPAAQTDKAELAELMVGRAVAMPARQPAAGAINAMVAEAAVVAELEHVSVHARAGRGAGLRDVSLRLHAGEIVGIAGVAGNGQLALAGLMSGTLGADTGSVRLAGRTMPARPAAWVAAGVARVPEDRHAVGAVGDLAIWENAIIEQLGAPAFSRWGWIRRAAAFRFAADLIRRFDVRGGGIDAPTRALSGGNMQKLILGRALSVRGEAGPPWLVVANQPTWGLDIGAVAYVHGQLLAATEQGAAALLISDDLDELRALSDRIAVMHDGRLTVARPASEWTLAELGMAMAGSAARGSAHVGEEACDAA</sequence>
<keyword evidence="10" id="KW-1185">Reference proteome</keyword>
<evidence type="ECO:0000313" key="9">
    <source>
        <dbReference type="EMBL" id="CAG9167666.1"/>
    </source>
</evidence>
<protein>
    <submittedName>
        <fullName evidence="9">Xylose import ATP-binding protein XylG</fullName>
    </submittedName>
</protein>
<organism evidence="9 10">
    <name type="scientific">Cupriavidus respiraculi</name>
    <dbReference type="NCBI Taxonomy" id="195930"/>
    <lineage>
        <taxon>Bacteria</taxon>
        <taxon>Pseudomonadati</taxon>
        <taxon>Pseudomonadota</taxon>
        <taxon>Betaproteobacteria</taxon>
        <taxon>Burkholderiales</taxon>
        <taxon>Burkholderiaceae</taxon>
        <taxon>Cupriavidus</taxon>
    </lineage>
</organism>
<name>A0ABM8WK32_9BURK</name>